<dbReference type="RefSeq" id="WP_326927006.1">
    <property type="nucleotide sequence ID" value="NZ_CP123443.1"/>
</dbReference>
<evidence type="ECO:0000313" key="2">
    <source>
        <dbReference type="Proteomes" id="UP001228690"/>
    </source>
</evidence>
<evidence type="ECO:0008006" key="3">
    <source>
        <dbReference type="Google" id="ProtNLM"/>
    </source>
</evidence>
<dbReference type="Proteomes" id="UP001228690">
    <property type="component" value="Chromosome"/>
</dbReference>
<accession>A0ABY8MHL4</accession>
<proteinExistence type="predicted"/>
<sequence length="271" mass="28814">MPACAPLPETSEPPAAAKPSVSFSVTAVVSSLELEVSSSIAITKVGAVIRLAGEAAPTKAEAEASAGYVSLAIAAGSPIKFSISQHYGSDFTDGLTLADVLTVNTPYKLYLFFEPDAISLETTIEGATLTNDIATISFTTATLPPAGDAKWLSDNGKCVPGLDALYFMPEQKGVVVCYFYLKFIPVFFEASVQSNSGTYNNLGIYVPNTVEPAAAFNFTYGSIPGYTSDSTNHYSYWMGADKSSILQNTTQYVFSDKGGHNFLFSIPVTRH</sequence>
<gene>
    <name evidence="1" type="ORF">P0082_10075</name>
</gene>
<organism evidence="1 2">
    <name type="scientific">Candidatus Haliotispira prima</name>
    <dbReference type="NCBI Taxonomy" id="3034016"/>
    <lineage>
        <taxon>Bacteria</taxon>
        <taxon>Pseudomonadati</taxon>
        <taxon>Spirochaetota</taxon>
        <taxon>Spirochaetia</taxon>
        <taxon>Spirochaetales</taxon>
        <taxon>Spirochaetaceae</taxon>
        <taxon>Candidatus Haliotispira</taxon>
    </lineage>
</organism>
<dbReference type="EMBL" id="CP123443">
    <property type="protein sequence ID" value="WGK68820.1"/>
    <property type="molecule type" value="Genomic_DNA"/>
</dbReference>
<protein>
    <recommendedName>
        <fullName evidence="3">Lipoprotein</fullName>
    </recommendedName>
</protein>
<evidence type="ECO:0000313" key="1">
    <source>
        <dbReference type="EMBL" id="WGK68820.1"/>
    </source>
</evidence>
<reference evidence="1 2" key="1">
    <citation type="submission" date="2023-04" db="EMBL/GenBank/DDBJ databases">
        <title>Spirochaete genome identified in red abalone sample constitutes a novel genus.</title>
        <authorList>
            <person name="Sharma S.P."/>
            <person name="Purcell C.M."/>
            <person name="Hyde J.R."/>
            <person name="Severin A.J."/>
        </authorList>
    </citation>
    <scope>NUCLEOTIDE SEQUENCE [LARGE SCALE GENOMIC DNA]</scope>
    <source>
        <strain evidence="1 2">SP-2023</strain>
    </source>
</reference>
<name>A0ABY8MHL4_9SPIO</name>
<keyword evidence="2" id="KW-1185">Reference proteome</keyword>